<organism evidence="1 2">
    <name type="scientific">Lentinula raphanica</name>
    <dbReference type="NCBI Taxonomy" id="153919"/>
    <lineage>
        <taxon>Eukaryota</taxon>
        <taxon>Fungi</taxon>
        <taxon>Dikarya</taxon>
        <taxon>Basidiomycota</taxon>
        <taxon>Agaricomycotina</taxon>
        <taxon>Agaricomycetes</taxon>
        <taxon>Agaricomycetidae</taxon>
        <taxon>Agaricales</taxon>
        <taxon>Marasmiineae</taxon>
        <taxon>Omphalotaceae</taxon>
        <taxon>Lentinula</taxon>
    </lineage>
</organism>
<protein>
    <submittedName>
        <fullName evidence="1">Uncharacterized protein</fullName>
    </submittedName>
</protein>
<evidence type="ECO:0000313" key="2">
    <source>
        <dbReference type="Proteomes" id="UP001163846"/>
    </source>
</evidence>
<reference evidence="1" key="1">
    <citation type="submission" date="2022-08" db="EMBL/GenBank/DDBJ databases">
        <authorList>
            <consortium name="DOE Joint Genome Institute"/>
            <person name="Min B."/>
            <person name="Riley R."/>
            <person name="Sierra-Patev S."/>
            <person name="Naranjo-Ortiz M."/>
            <person name="Looney B."/>
            <person name="Konkel Z."/>
            <person name="Slot J.C."/>
            <person name="Sakamoto Y."/>
            <person name="Steenwyk J.L."/>
            <person name="Rokas A."/>
            <person name="Carro J."/>
            <person name="Camarero S."/>
            <person name="Ferreira P."/>
            <person name="Molpeceres G."/>
            <person name="Ruiz-Duenas F.J."/>
            <person name="Serrano A."/>
            <person name="Henrissat B."/>
            <person name="Drula E."/>
            <person name="Hughes K.W."/>
            <person name="Mata J.L."/>
            <person name="Ishikawa N.K."/>
            <person name="Vargas-Isla R."/>
            <person name="Ushijima S."/>
            <person name="Smith C.A."/>
            <person name="Ahrendt S."/>
            <person name="Andreopoulos W."/>
            <person name="He G."/>
            <person name="Labutti K."/>
            <person name="Lipzen A."/>
            <person name="Ng V."/>
            <person name="Sandor L."/>
            <person name="Barry K."/>
            <person name="Martinez A.T."/>
            <person name="Xiao Y."/>
            <person name="Gibbons J.G."/>
            <person name="Terashima K."/>
            <person name="Hibbett D.S."/>
            <person name="Grigoriev I.V."/>
        </authorList>
    </citation>
    <scope>NUCLEOTIDE SEQUENCE</scope>
    <source>
        <strain evidence="1">TFB9207</strain>
    </source>
</reference>
<dbReference type="Proteomes" id="UP001163846">
    <property type="component" value="Unassembled WGS sequence"/>
</dbReference>
<evidence type="ECO:0000313" key="1">
    <source>
        <dbReference type="EMBL" id="KAJ3832378.1"/>
    </source>
</evidence>
<dbReference type="AlphaFoldDB" id="A0AA38NXP3"/>
<comment type="caution">
    <text evidence="1">The sequence shown here is derived from an EMBL/GenBank/DDBJ whole genome shotgun (WGS) entry which is preliminary data.</text>
</comment>
<keyword evidence="2" id="KW-1185">Reference proteome</keyword>
<dbReference type="EMBL" id="MU806979">
    <property type="protein sequence ID" value="KAJ3832378.1"/>
    <property type="molecule type" value="Genomic_DNA"/>
</dbReference>
<accession>A0AA38NXP3</accession>
<proteinExistence type="predicted"/>
<gene>
    <name evidence="1" type="ORF">F5878DRAFT_646826</name>
</gene>
<name>A0AA38NXP3_9AGAR</name>
<sequence>MPKQLHGPPPDSRLELHGEEEKEFLKSLGYDDDLMDFLIATRADARRNREKKLMYQRERRRKQRETETVAQKEALRAARRYSQAAYRELNRDYLRVKEAERRARLKSCSILLPTVGTLPRRSKACIKQACEKSKSPSFDSLRSMSSAIIWPSTPLPPFQRPAHWPSHIDHQNIYLTGEAERRAILQTIEIDEGVSSEAVEAYVDGFVAERDEYRRRMAEIRPTIETKIRNEIFMHVQRASRANGWPITEATLSKIRLVAYEQAEYVIHLTLREEDAKARVSDEASQRWVDID</sequence>